<keyword evidence="9 13" id="KW-1133">Transmembrane helix</keyword>
<keyword evidence="15" id="KW-0969">Cilium</keyword>
<evidence type="ECO:0000256" key="7">
    <source>
        <dbReference type="ARBA" id="ARBA00022795"/>
    </source>
</evidence>
<evidence type="ECO:0000256" key="4">
    <source>
        <dbReference type="ARBA" id="ARBA00022448"/>
    </source>
</evidence>
<dbReference type="PRINTS" id="PR00950">
    <property type="entry name" value="TYPE3IMSPROT"/>
</dbReference>
<dbReference type="InterPro" id="IPR029025">
    <property type="entry name" value="T3SS_substrate_exporter_C"/>
</dbReference>
<dbReference type="NCBIfam" id="TIGR00328">
    <property type="entry name" value="flhB"/>
    <property type="match status" value="1"/>
</dbReference>
<sequence>MAENNDSQEKSEEPTAKRLDKAREEGQVPRSRELTTSAVLLGATLSLYLLGDFFADKISGIFIVNFQFDRATAFDTDQLLVQLGLSIKESFFGLIPIFSVLMVLAFVSPIALGGWLLSAKSLAPKFSRINPLAGLKRMFSMKSVIELLKALGKVAVVMTVAILLLYFHQGEIISLSNEDITYGLAHAIQLMIFAALVLSASTLLIAIIDVPFQIWENKKQLKMSLQEVKDELKDSEGKPEVKNRIRQLQRDLANNRMLSQVPEADVIITNPTHFSVALKYDPETMKTPVIVAKGVDFMAMKIREIANAHDVELVPAPVLTRALYYTTEVDDEVPHGLFLAVAQVLAYIFQLRQYRRGQAKRPICPKHLPIPEEYIFNS</sequence>
<dbReference type="Gene3D" id="6.10.250.2080">
    <property type="match status" value="1"/>
</dbReference>
<protein>
    <recommendedName>
        <fullName evidence="3 13">Flagellar biosynthetic protein FlhB</fullName>
    </recommendedName>
</protein>
<dbReference type="RefSeq" id="WP_353303296.1">
    <property type="nucleotide sequence ID" value="NZ_BAABWN010000007.1"/>
</dbReference>
<dbReference type="Gene3D" id="3.40.1690.10">
    <property type="entry name" value="secretion proteins EscU"/>
    <property type="match status" value="1"/>
</dbReference>
<comment type="caution">
    <text evidence="15">The sequence shown here is derived from an EMBL/GenBank/DDBJ whole genome shotgun (WGS) entry which is preliminary data.</text>
</comment>
<reference evidence="15 16" key="1">
    <citation type="submission" date="2024-04" db="EMBL/GenBank/DDBJ databases">
        <title>Draft genome sequence of Sessilibacter corallicola NBRC 116591.</title>
        <authorList>
            <person name="Miyakawa T."/>
            <person name="Kusuya Y."/>
            <person name="Miura T."/>
        </authorList>
    </citation>
    <scope>NUCLEOTIDE SEQUENCE [LARGE SCALE GENOMIC DNA]</scope>
    <source>
        <strain evidence="15 16">KU-00831-HH</strain>
    </source>
</reference>
<evidence type="ECO:0000256" key="9">
    <source>
        <dbReference type="ARBA" id="ARBA00022989"/>
    </source>
</evidence>
<evidence type="ECO:0000256" key="2">
    <source>
        <dbReference type="ARBA" id="ARBA00010690"/>
    </source>
</evidence>
<comment type="function">
    <text evidence="12 13">Required for formation of the rod structure in the basal body of the flagellar apparatus. Together with FliI and FliH, may constitute the export apparatus of flagellin.</text>
</comment>
<evidence type="ECO:0000313" key="15">
    <source>
        <dbReference type="EMBL" id="GAA6168574.1"/>
    </source>
</evidence>
<feature type="region of interest" description="Disordered" evidence="14">
    <location>
        <begin position="1"/>
        <end position="30"/>
    </location>
</feature>
<evidence type="ECO:0000256" key="10">
    <source>
        <dbReference type="ARBA" id="ARBA00023136"/>
    </source>
</evidence>
<accession>A0ABQ0AA87</accession>
<evidence type="ECO:0000256" key="3">
    <source>
        <dbReference type="ARBA" id="ARBA00021622"/>
    </source>
</evidence>
<dbReference type="PANTHER" id="PTHR30531:SF12">
    <property type="entry name" value="FLAGELLAR BIOSYNTHETIC PROTEIN FLHB"/>
    <property type="match status" value="1"/>
</dbReference>
<evidence type="ECO:0000256" key="13">
    <source>
        <dbReference type="RuleBase" id="RU364091"/>
    </source>
</evidence>
<keyword evidence="15" id="KW-0282">Flagellum</keyword>
<dbReference type="InterPro" id="IPR006136">
    <property type="entry name" value="FlhB"/>
</dbReference>
<dbReference type="InterPro" id="IPR006135">
    <property type="entry name" value="T3SS_substrate_exporter"/>
</dbReference>
<evidence type="ECO:0000256" key="5">
    <source>
        <dbReference type="ARBA" id="ARBA00022475"/>
    </source>
</evidence>
<gene>
    <name evidence="13 15" type="primary">flhB</name>
    <name evidence="15" type="ORF">NBRC116591_23850</name>
</gene>
<keyword evidence="10 13" id="KW-0472">Membrane</keyword>
<feature type="compositionally biased region" description="Basic and acidic residues" evidence="14">
    <location>
        <begin position="7"/>
        <end position="30"/>
    </location>
</feature>
<keyword evidence="6 13" id="KW-0812">Transmembrane</keyword>
<dbReference type="Pfam" id="PF01312">
    <property type="entry name" value="Bac_export_2"/>
    <property type="match status" value="1"/>
</dbReference>
<feature type="transmembrane region" description="Helical" evidence="13">
    <location>
        <begin position="34"/>
        <end position="51"/>
    </location>
</feature>
<evidence type="ECO:0000256" key="14">
    <source>
        <dbReference type="SAM" id="MobiDB-lite"/>
    </source>
</evidence>
<evidence type="ECO:0000256" key="6">
    <source>
        <dbReference type="ARBA" id="ARBA00022692"/>
    </source>
</evidence>
<proteinExistence type="inferred from homology"/>
<evidence type="ECO:0000256" key="8">
    <source>
        <dbReference type="ARBA" id="ARBA00022927"/>
    </source>
</evidence>
<keyword evidence="15" id="KW-0966">Cell projection</keyword>
<keyword evidence="5 13" id="KW-1003">Cell membrane</keyword>
<keyword evidence="16" id="KW-1185">Reference proteome</keyword>
<feature type="transmembrane region" description="Helical" evidence="13">
    <location>
        <begin position="91"/>
        <end position="118"/>
    </location>
</feature>
<dbReference type="Proteomes" id="UP001465153">
    <property type="component" value="Unassembled WGS sequence"/>
</dbReference>
<keyword evidence="11 13" id="KW-1006">Bacterial flagellum protein export</keyword>
<feature type="transmembrane region" description="Helical" evidence="13">
    <location>
        <begin position="147"/>
        <end position="167"/>
    </location>
</feature>
<comment type="subcellular location">
    <subcellularLocation>
        <location evidence="1">Cell membrane</location>
        <topology evidence="1">Multi-pass membrane protein</topology>
    </subcellularLocation>
</comment>
<evidence type="ECO:0000256" key="12">
    <source>
        <dbReference type="ARBA" id="ARBA00025078"/>
    </source>
</evidence>
<comment type="similarity">
    <text evidence="2 13">Belongs to the type III secretion exporter family.</text>
</comment>
<dbReference type="PANTHER" id="PTHR30531">
    <property type="entry name" value="FLAGELLAR BIOSYNTHETIC PROTEIN FLHB"/>
    <property type="match status" value="1"/>
</dbReference>
<feature type="transmembrane region" description="Helical" evidence="13">
    <location>
        <begin position="187"/>
        <end position="212"/>
    </location>
</feature>
<dbReference type="EMBL" id="BAABWN010000007">
    <property type="protein sequence ID" value="GAA6168574.1"/>
    <property type="molecule type" value="Genomic_DNA"/>
</dbReference>
<evidence type="ECO:0000256" key="1">
    <source>
        <dbReference type="ARBA" id="ARBA00004651"/>
    </source>
</evidence>
<name>A0ABQ0AA87_9GAMM</name>
<evidence type="ECO:0000256" key="11">
    <source>
        <dbReference type="ARBA" id="ARBA00023225"/>
    </source>
</evidence>
<organism evidence="15 16">
    <name type="scientific">Sessilibacter corallicola</name>
    <dbReference type="NCBI Taxonomy" id="2904075"/>
    <lineage>
        <taxon>Bacteria</taxon>
        <taxon>Pseudomonadati</taxon>
        <taxon>Pseudomonadota</taxon>
        <taxon>Gammaproteobacteria</taxon>
        <taxon>Cellvibrionales</taxon>
        <taxon>Cellvibrionaceae</taxon>
        <taxon>Sessilibacter</taxon>
    </lineage>
</organism>
<dbReference type="SUPFAM" id="SSF160544">
    <property type="entry name" value="EscU C-terminal domain-like"/>
    <property type="match status" value="1"/>
</dbReference>
<keyword evidence="8 13" id="KW-0653">Protein transport</keyword>
<keyword evidence="4 13" id="KW-0813">Transport</keyword>
<keyword evidence="7 13" id="KW-1005">Bacterial flagellum biogenesis</keyword>
<evidence type="ECO:0000313" key="16">
    <source>
        <dbReference type="Proteomes" id="UP001465153"/>
    </source>
</evidence>